<comment type="caution">
    <text evidence="9">The sequence shown here is derived from an EMBL/GenBank/DDBJ whole genome shotgun (WGS) entry which is preliminary data.</text>
</comment>
<dbReference type="PROSITE" id="PS51032">
    <property type="entry name" value="AP2_ERF"/>
    <property type="match status" value="1"/>
</dbReference>
<dbReference type="PRINTS" id="PR00367">
    <property type="entry name" value="ETHRSPELEMNT"/>
</dbReference>
<dbReference type="EMBL" id="CACTIH010005595">
    <property type="protein sequence ID" value="CAA2998492.1"/>
    <property type="molecule type" value="Genomic_DNA"/>
</dbReference>
<name>A0A8S0T435_OLEEU</name>
<evidence type="ECO:0000256" key="6">
    <source>
        <dbReference type="ARBA" id="ARBA00023242"/>
    </source>
</evidence>
<dbReference type="GO" id="GO:0005634">
    <property type="term" value="C:nucleus"/>
    <property type="evidence" value="ECO:0007669"/>
    <property type="project" value="UniProtKB-SubCell"/>
</dbReference>
<dbReference type="InterPro" id="IPR036955">
    <property type="entry name" value="AP2/ERF_dom_sf"/>
</dbReference>
<protein>
    <submittedName>
        <fullName evidence="9">Ethylene-responsive transcription factor ERF024</fullName>
    </submittedName>
</protein>
<reference evidence="9 10" key="1">
    <citation type="submission" date="2019-12" db="EMBL/GenBank/DDBJ databases">
        <authorList>
            <person name="Alioto T."/>
            <person name="Alioto T."/>
            <person name="Gomez Garrido J."/>
        </authorList>
    </citation>
    <scope>NUCLEOTIDE SEQUENCE [LARGE SCALE GENOMIC DNA]</scope>
</reference>
<keyword evidence="3" id="KW-0238">DNA-binding</keyword>
<dbReference type="CDD" id="cd00018">
    <property type="entry name" value="AP2"/>
    <property type="match status" value="1"/>
</dbReference>
<evidence type="ECO:0000256" key="7">
    <source>
        <dbReference type="ARBA" id="ARBA00024343"/>
    </source>
</evidence>
<dbReference type="GO" id="GO:0003700">
    <property type="term" value="F:DNA-binding transcription factor activity"/>
    <property type="evidence" value="ECO:0007669"/>
    <property type="project" value="InterPro"/>
</dbReference>
<dbReference type="Pfam" id="PF00847">
    <property type="entry name" value="AP2"/>
    <property type="match status" value="1"/>
</dbReference>
<comment type="subcellular location">
    <subcellularLocation>
        <location evidence="1">Nucleus</location>
    </subcellularLocation>
</comment>
<dbReference type="Gene3D" id="3.30.730.10">
    <property type="entry name" value="AP2/ERF domain"/>
    <property type="match status" value="1"/>
</dbReference>
<feature type="domain" description="AP2/ERF" evidence="8">
    <location>
        <begin position="18"/>
        <end position="76"/>
    </location>
</feature>
<accession>A0A8S0T435</accession>
<evidence type="ECO:0000259" key="8">
    <source>
        <dbReference type="PROSITE" id="PS51032"/>
    </source>
</evidence>
<keyword evidence="5" id="KW-0804">Transcription</keyword>
<evidence type="ECO:0000313" key="10">
    <source>
        <dbReference type="Proteomes" id="UP000594638"/>
    </source>
</evidence>
<dbReference type="OrthoDB" id="1932364at2759"/>
<evidence type="ECO:0000256" key="1">
    <source>
        <dbReference type="ARBA" id="ARBA00004123"/>
    </source>
</evidence>
<dbReference type="SMART" id="SM00380">
    <property type="entry name" value="AP2"/>
    <property type="match status" value="1"/>
</dbReference>
<dbReference type="AlphaFoldDB" id="A0A8S0T435"/>
<gene>
    <name evidence="9" type="ORF">OLEA9_A073104</name>
</gene>
<dbReference type="GO" id="GO:0003677">
    <property type="term" value="F:DNA binding"/>
    <property type="evidence" value="ECO:0007669"/>
    <property type="project" value="UniProtKB-KW"/>
</dbReference>
<proteinExistence type="inferred from homology"/>
<dbReference type="Proteomes" id="UP000594638">
    <property type="component" value="Unassembled WGS sequence"/>
</dbReference>
<evidence type="ECO:0000256" key="5">
    <source>
        <dbReference type="ARBA" id="ARBA00023163"/>
    </source>
</evidence>
<evidence type="ECO:0000256" key="4">
    <source>
        <dbReference type="ARBA" id="ARBA00023159"/>
    </source>
</evidence>
<comment type="similarity">
    <text evidence="7">Belongs to the AP2/ERF transcription factor family. ERF subfamily.</text>
</comment>
<sequence>MSHSSSTIANRNFGRHPVYKGVRRRKSSGNWVSEIWELRTPNRIWLGTFPTPKMAAIAYDVAALALKGSEVELNFPNSASSLPVPASAVTQVKVCDIIDPFASTTAISYARAASSWVPANRHVIFF</sequence>
<dbReference type="PANTHER" id="PTHR31985:SF121">
    <property type="entry name" value="ETHYLENE-RESPONSIVE TRANSCRIPTION FACTOR ERF024"/>
    <property type="match status" value="1"/>
</dbReference>
<dbReference type="InterPro" id="IPR016177">
    <property type="entry name" value="DNA-bd_dom_sf"/>
</dbReference>
<organism evidence="9 10">
    <name type="scientific">Olea europaea subsp. europaea</name>
    <dbReference type="NCBI Taxonomy" id="158383"/>
    <lineage>
        <taxon>Eukaryota</taxon>
        <taxon>Viridiplantae</taxon>
        <taxon>Streptophyta</taxon>
        <taxon>Embryophyta</taxon>
        <taxon>Tracheophyta</taxon>
        <taxon>Spermatophyta</taxon>
        <taxon>Magnoliopsida</taxon>
        <taxon>eudicotyledons</taxon>
        <taxon>Gunneridae</taxon>
        <taxon>Pentapetalae</taxon>
        <taxon>asterids</taxon>
        <taxon>lamiids</taxon>
        <taxon>Lamiales</taxon>
        <taxon>Oleaceae</taxon>
        <taxon>Oleeae</taxon>
        <taxon>Olea</taxon>
    </lineage>
</organism>
<evidence type="ECO:0000256" key="3">
    <source>
        <dbReference type="ARBA" id="ARBA00023125"/>
    </source>
</evidence>
<dbReference type="Gramene" id="OE9A073104T1">
    <property type="protein sequence ID" value="OE9A073104C1"/>
    <property type="gene ID" value="OE9A073104"/>
</dbReference>
<keyword evidence="6" id="KW-0539">Nucleus</keyword>
<keyword evidence="4" id="KW-0010">Activator</keyword>
<keyword evidence="2" id="KW-0805">Transcription regulation</keyword>
<dbReference type="PANTHER" id="PTHR31985">
    <property type="entry name" value="ETHYLENE-RESPONSIVE TRANSCRIPTION FACTOR ERF042-RELATED"/>
    <property type="match status" value="1"/>
</dbReference>
<dbReference type="SUPFAM" id="SSF54171">
    <property type="entry name" value="DNA-binding domain"/>
    <property type="match status" value="1"/>
</dbReference>
<evidence type="ECO:0000313" key="9">
    <source>
        <dbReference type="EMBL" id="CAA2998492.1"/>
    </source>
</evidence>
<dbReference type="InterPro" id="IPR051032">
    <property type="entry name" value="AP2/ERF_TF_ERF_subfamily"/>
</dbReference>
<keyword evidence="10" id="KW-1185">Reference proteome</keyword>
<dbReference type="InterPro" id="IPR001471">
    <property type="entry name" value="AP2/ERF_dom"/>
</dbReference>
<evidence type="ECO:0000256" key="2">
    <source>
        <dbReference type="ARBA" id="ARBA00023015"/>
    </source>
</evidence>